<keyword evidence="12" id="KW-1185">Reference proteome</keyword>
<keyword evidence="4 9" id="KW-0812">Transmembrane</keyword>
<feature type="domain" description="Ionotropic glutamate receptor C-terminal" evidence="10">
    <location>
        <begin position="245"/>
        <end position="513"/>
    </location>
</feature>
<evidence type="ECO:0000256" key="9">
    <source>
        <dbReference type="SAM" id="Phobius"/>
    </source>
</evidence>
<reference evidence="11" key="1">
    <citation type="submission" date="2022-01" db="EMBL/GenBank/DDBJ databases">
        <authorList>
            <person name="King R."/>
        </authorList>
    </citation>
    <scope>NUCLEOTIDE SEQUENCE</scope>
</reference>
<protein>
    <recommendedName>
        <fullName evidence="10">Ionotropic glutamate receptor C-terminal domain-containing protein</fullName>
    </recommendedName>
</protein>
<keyword evidence="3" id="KW-1003">Cell membrane</keyword>
<dbReference type="Proteomes" id="UP001152798">
    <property type="component" value="Chromosome 4"/>
</dbReference>
<accession>A0A9P0MM91</accession>
<dbReference type="GO" id="GO:0005886">
    <property type="term" value="C:plasma membrane"/>
    <property type="evidence" value="ECO:0007669"/>
    <property type="project" value="UniProtKB-SubCell"/>
</dbReference>
<comment type="subcellular location">
    <subcellularLocation>
        <location evidence="1">Cell membrane</location>
        <topology evidence="1">Multi-pass membrane protein</topology>
    </subcellularLocation>
</comment>
<proteinExistence type="inferred from homology"/>
<evidence type="ECO:0000259" key="10">
    <source>
        <dbReference type="Pfam" id="PF00060"/>
    </source>
</evidence>
<evidence type="ECO:0000256" key="1">
    <source>
        <dbReference type="ARBA" id="ARBA00004651"/>
    </source>
</evidence>
<dbReference type="OrthoDB" id="8182981at2759"/>
<keyword evidence="5 9" id="KW-1133">Transmembrane helix</keyword>
<sequence length="557" mass="63991">MLLRGIHHSSRPLVNSFQQVCSGFYLIAEDLSGMESLLSKLKRWARHRILCVLPLIPEEEFQNFLENKVGLFRDAEVLVTMTESSIGYQLTYTLRRFTPIKYHGMQWLHETARGKQDFHGREIKVATFNCSTFSRINYPYLDGSEMAIFLEVARRLNLTYRFIVPNGSRFPLGVLKDGLWRGGLLGLLASDEADVGFCGLWIANNKIGTGVEMSVSLKRICMMYLVPRPVPLSSEWYGIFSPFTMNLWLAIILVYLSVSLLLPAIAYLDSKISVFECRYLTFKRSWILLAGMLLQGDWMRSTHSQGPCRHLIAWWTVFSLLIGSVFSGSLASYLTRSGYTWKPETIEDLVSTGYLWTTTRVPVVATLFNLNDPVHQEWTRRIRVVKTQEELHNALRKLDNVVMGIYTFGIFSLMDEDIEDNVLKAYEVSSYCFTEFYLGFAFRRGSPYLKFFNEQLKNMIETGFIHYYMKATMERTMKEKKYMYQVTRLSKNSAHGSNLTLASLKGILEFWVCGLLISTAVFCAELASDPLAGYLRASRFCLLRKSVGLFQDEKIVK</sequence>
<keyword evidence="8" id="KW-0325">Glycoprotein</keyword>
<dbReference type="PANTHER" id="PTHR42643:SF24">
    <property type="entry name" value="IONOTROPIC RECEPTOR 60A"/>
    <property type="match status" value="1"/>
</dbReference>
<dbReference type="GO" id="GO:0050906">
    <property type="term" value="P:detection of stimulus involved in sensory perception"/>
    <property type="evidence" value="ECO:0007669"/>
    <property type="project" value="UniProtKB-ARBA"/>
</dbReference>
<evidence type="ECO:0000256" key="6">
    <source>
        <dbReference type="ARBA" id="ARBA00023136"/>
    </source>
</evidence>
<dbReference type="Gene3D" id="1.10.287.70">
    <property type="match status" value="1"/>
</dbReference>
<dbReference type="EMBL" id="OV725080">
    <property type="protein sequence ID" value="CAH1398349.1"/>
    <property type="molecule type" value="Genomic_DNA"/>
</dbReference>
<evidence type="ECO:0000256" key="2">
    <source>
        <dbReference type="ARBA" id="ARBA00008685"/>
    </source>
</evidence>
<dbReference type="SUPFAM" id="SSF53850">
    <property type="entry name" value="Periplasmic binding protein-like II"/>
    <property type="match status" value="1"/>
</dbReference>
<dbReference type="GO" id="GO:0015276">
    <property type="term" value="F:ligand-gated monoatomic ion channel activity"/>
    <property type="evidence" value="ECO:0007669"/>
    <property type="project" value="InterPro"/>
</dbReference>
<feature type="transmembrane region" description="Helical" evidence="9">
    <location>
        <begin position="311"/>
        <end position="334"/>
    </location>
</feature>
<dbReference type="Pfam" id="PF00060">
    <property type="entry name" value="Lig_chan"/>
    <property type="match status" value="1"/>
</dbReference>
<evidence type="ECO:0000256" key="8">
    <source>
        <dbReference type="ARBA" id="ARBA00023180"/>
    </source>
</evidence>
<feature type="transmembrane region" description="Helical" evidence="9">
    <location>
        <begin position="247"/>
        <end position="268"/>
    </location>
</feature>
<dbReference type="InterPro" id="IPR052192">
    <property type="entry name" value="Insect_Ionotropic_Sensory_Rcpt"/>
</dbReference>
<evidence type="ECO:0000313" key="11">
    <source>
        <dbReference type="EMBL" id="CAH1398349.1"/>
    </source>
</evidence>
<dbReference type="AlphaFoldDB" id="A0A9P0MM91"/>
<name>A0A9P0MM91_NEZVI</name>
<evidence type="ECO:0000313" key="12">
    <source>
        <dbReference type="Proteomes" id="UP001152798"/>
    </source>
</evidence>
<evidence type="ECO:0000256" key="4">
    <source>
        <dbReference type="ARBA" id="ARBA00022692"/>
    </source>
</evidence>
<organism evidence="11 12">
    <name type="scientific">Nezara viridula</name>
    <name type="common">Southern green stink bug</name>
    <name type="synonym">Cimex viridulus</name>
    <dbReference type="NCBI Taxonomy" id="85310"/>
    <lineage>
        <taxon>Eukaryota</taxon>
        <taxon>Metazoa</taxon>
        <taxon>Ecdysozoa</taxon>
        <taxon>Arthropoda</taxon>
        <taxon>Hexapoda</taxon>
        <taxon>Insecta</taxon>
        <taxon>Pterygota</taxon>
        <taxon>Neoptera</taxon>
        <taxon>Paraneoptera</taxon>
        <taxon>Hemiptera</taxon>
        <taxon>Heteroptera</taxon>
        <taxon>Panheteroptera</taxon>
        <taxon>Pentatomomorpha</taxon>
        <taxon>Pentatomoidea</taxon>
        <taxon>Pentatomidae</taxon>
        <taxon>Pentatominae</taxon>
        <taxon>Nezara</taxon>
    </lineage>
</organism>
<dbReference type="PANTHER" id="PTHR42643">
    <property type="entry name" value="IONOTROPIC RECEPTOR 20A-RELATED"/>
    <property type="match status" value="1"/>
</dbReference>
<gene>
    <name evidence="11" type="ORF">NEZAVI_LOCUS8017</name>
</gene>
<keyword evidence="6 9" id="KW-0472">Membrane</keyword>
<evidence type="ECO:0000256" key="7">
    <source>
        <dbReference type="ARBA" id="ARBA00023170"/>
    </source>
</evidence>
<dbReference type="InterPro" id="IPR001320">
    <property type="entry name" value="Iontro_rcpt_C"/>
</dbReference>
<evidence type="ECO:0000256" key="3">
    <source>
        <dbReference type="ARBA" id="ARBA00022475"/>
    </source>
</evidence>
<keyword evidence="7" id="KW-0675">Receptor</keyword>
<evidence type="ECO:0000256" key="5">
    <source>
        <dbReference type="ARBA" id="ARBA00022989"/>
    </source>
</evidence>
<comment type="similarity">
    <text evidence="2">Belongs to the glutamate-gated ion channel (TC 1.A.10.1) family.</text>
</comment>